<dbReference type="EMBL" id="JAOPHQ010000616">
    <property type="protein sequence ID" value="KAK0153853.1"/>
    <property type="molecule type" value="Genomic_DNA"/>
</dbReference>
<protein>
    <recommendedName>
        <fullName evidence="1">Gypsy retrotransposon integrase-like protein 1</fullName>
    </recommendedName>
</protein>
<proteinExistence type="predicted"/>
<feature type="domain" description="Integrase zinc-binding" evidence="4">
    <location>
        <begin position="530"/>
        <end position="586"/>
    </location>
</feature>
<dbReference type="PANTHER" id="PTHR37984:SF15">
    <property type="entry name" value="INTEGRASE CATALYTIC DOMAIN-CONTAINING PROTEIN"/>
    <property type="match status" value="1"/>
</dbReference>
<dbReference type="Pfam" id="PF17919">
    <property type="entry name" value="RT_RNaseH_2"/>
    <property type="match status" value="1"/>
</dbReference>
<dbReference type="AlphaFoldDB" id="A0AA47N7F8"/>
<dbReference type="Gene3D" id="3.30.70.270">
    <property type="match status" value="1"/>
</dbReference>
<dbReference type="Gene3D" id="1.10.340.70">
    <property type="match status" value="1"/>
</dbReference>
<sequence length="659" mass="73449">MSPHDDVDMESVYSQFCASVEGDATVIFQNTQRLSAKDDLFYTSVSIQSAVTLRAMLDSGSMACSLSSRVLPLLETSNIVSSDSISPTSVVLIGCGVPTLIVDGQSDDLILGSNVIKHLTRVLKTSDDFWDKVSLPDKSAVDDENLLQLLASVEKWRGSEMPDKVGTVKLKHAVTLEPMKEHLVWGRLPSHECLSAGSTVIVEPSESRTVPRTVMVGRIVTPIWGDRWVPVRVINPSNKSVNLRRNCKLADVSPCTALEDFDNDYLYANAKTDNVKCNVTRTVNKTDTGSEQGLTVRSFLGMVGFYQQFFEGYSSISKPLFALTSGMRKPQHAKGKRNAPVSRKLTSDDWTPECSGAFRTLKQALLDNVTLAHPDFSKPFLLSVDASSNGLGAVLSQLADGDDDAFRWSCEPPAMLHTQCHSTVASRAVVSAVLEQSLDQDKLPPQAFLLPQLVQSVQPPELSEVCPLPGNKLMDAQCADPCLSRVLLFVERQRRPSRREHSHEPVEALRFLRHWDKLTVKTEKDLRYVVPSVLREKVLKGVHDEAGHQGQRRTLYLNRQRFFWHGMERDVRDYVKCCRRCVCSKSPEPEARAHLESVTTSRPLELICIDFWSAEDSSNKSLDVLVVTDHFTKLVQAYLCPNQSAKVVAQQLWNNFFCV</sequence>
<evidence type="ECO:0000256" key="2">
    <source>
        <dbReference type="SAM" id="MobiDB-lite"/>
    </source>
</evidence>
<organism evidence="5 6">
    <name type="scientific">Merluccius polli</name>
    <name type="common">Benguela hake</name>
    <name type="synonym">Merluccius cadenati</name>
    <dbReference type="NCBI Taxonomy" id="89951"/>
    <lineage>
        <taxon>Eukaryota</taxon>
        <taxon>Metazoa</taxon>
        <taxon>Chordata</taxon>
        <taxon>Craniata</taxon>
        <taxon>Vertebrata</taxon>
        <taxon>Euteleostomi</taxon>
        <taxon>Actinopterygii</taxon>
        <taxon>Neopterygii</taxon>
        <taxon>Teleostei</taxon>
        <taxon>Neoteleostei</taxon>
        <taxon>Acanthomorphata</taxon>
        <taxon>Zeiogadaria</taxon>
        <taxon>Gadariae</taxon>
        <taxon>Gadiformes</taxon>
        <taxon>Gadoidei</taxon>
        <taxon>Merlucciidae</taxon>
        <taxon>Merluccius</taxon>
    </lineage>
</organism>
<dbReference type="InterPro" id="IPR041577">
    <property type="entry name" value="RT_RNaseH_2"/>
</dbReference>
<dbReference type="GO" id="GO:0003824">
    <property type="term" value="F:catalytic activity"/>
    <property type="evidence" value="ECO:0007669"/>
    <property type="project" value="UniProtKB-KW"/>
</dbReference>
<dbReference type="InterPro" id="IPR012337">
    <property type="entry name" value="RNaseH-like_sf"/>
</dbReference>
<dbReference type="PANTHER" id="PTHR37984">
    <property type="entry name" value="PROTEIN CBG26694"/>
    <property type="match status" value="1"/>
</dbReference>
<dbReference type="GO" id="GO:0003676">
    <property type="term" value="F:nucleic acid binding"/>
    <property type="evidence" value="ECO:0007669"/>
    <property type="project" value="InterPro"/>
</dbReference>
<evidence type="ECO:0000256" key="1">
    <source>
        <dbReference type="ARBA" id="ARBA00039658"/>
    </source>
</evidence>
<dbReference type="InterPro" id="IPR050951">
    <property type="entry name" value="Retrovirus_Pol_polyprotein"/>
</dbReference>
<dbReference type="SUPFAM" id="SSF53098">
    <property type="entry name" value="Ribonuclease H-like"/>
    <property type="match status" value="1"/>
</dbReference>
<feature type="region of interest" description="Disordered" evidence="2">
    <location>
        <begin position="329"/>
        <end position="348"/>
    </location>
</feature>
<dbReference type="Gene3D" id="3.30.420.10">
    <property type="entry name" value="Ribonuclease H-like superfamily/Ribonuclease H"/>
    <property type="match status" value="1"/>
</dbReference>
<dbReference type="Proteomes" id="UP001174136">
    <property type="component" value="Unassembled WGS sequence"/>
</dbReference>
<accession>A0AA47N7F8</accession>
<evidence type="ECO:0000259" key="3">
    <source>
        <dbReference type="Pfam" id="PF17919"/>
    </source>
</evidence>
<dbReference type="InterPro" id="IPR043502">
    <property type="entry name" value="DNA/RNA_pol_sf"/>
</dbReference>
<dbReference type="InterPro" id="IPR041588">
    <property type="entry name" value="Integrase_H2C2"/>
</dbReference>
<dbReference type="GO" id="GO:0006259">
    <property type="term" value="P:DNA metabolic process"/>
    <property type="evidence" value="ECO:0007669"/>
    <property type="project" value="UniProtKB-ARBA"/>
</dbReference>
<dbReference type="FunFam" id="1.10.340.70:FF:000001">
    <property type="entry name" value="Retrovirus-related Pol polyprotein from transposon gypsy-like Protein"/>
    <property type="match status" value="1"/>
</dbReference>
<evidence type="ECO:0000313" key="6">
    <source>
        <dbReference type="Proteomes" id="UP001174136"/>
    </source>
</evidence>
<dbReference type="SUPFAM" id="SSF56672">
    <property type="entry name" value="DNA/RNA polymerases"/>
    <property type="match status" value="1"/>
</dbReference>
<evidence type="ECO:0000259" key="4">
    <source>
        <dbReference type="Pfam" id="PF17921"/>
    </source>
</evidence>
<dbReference type="InterPro" id="IPR043128">
    <property type="entry name" value="Rev_trsase/Diguanyl_cyclase"/>
</dbReference>
<name>A0AA47N7F8_MERPO</name>
<feature type="domain" description="Reverse transcriptase/retrotransposon-derived protein RNase H-like" evidence="3">
    <location>
        <begin position="350"/>
        <end position="401"/>
    </location>
</feature>
<dbReference type="Pfam" id="PF17921">
    <property type="entry name" value="Integrase_H2C2"/>
    <property type="match status" value="1"/>
</dbReference>
<keyword evidence="6" id="KW-1185">Reference proteome</keyword>
<evidence type="ECO:0000313" key="5">
    <source>
        <dbReference type="EMBL" id="KAK0153853.1"/>
    </source>
</evidence>
<gene>
    <name evidence="5" type="primary">pol_162</name>
    <name evidence="5" type="ORF">N1851_004072</name>
</gene>
<comment type="caution">
    <text evidence="5">The sequence shown here is derived from an EMBL/GenBank/DDBJ whole genome shotgun (WGS) entry which is preliminary data.</text>
</comment>
<dbReference type="InterPro" id="IPR036397">
    <property type="entry name" value="RNaseH_sf"/>
</dbReference>
<reference evidence="5" key="1">
    <citation type="journal article" date="2023" name="Front. Mar. Sci.">
        <title>A new Merluccius polli reference genome to investigate the effects of global change in West African waters.</title>
        <authorList>
            <person name="Mateo J.L."/>
            <person name="Blanco-Fernandez C."/>
            <person name="Garcia-Vazquez E."/>
            <person name="Machado-Schiaffino G."/>
        </authorList>
    </citation>
    <scope>NUCLEOTIDE SEQUENCE</scope>
    <source>
        <strain evidence="5">C29</strain>
        <tissue evidence="5">Fin</tissue>
    </source>
</reference>